<evidence type="ECO:0000256" key="2">
    <source>
        <dbReference type="ARBA" id="ARBA00022705"/>
    </source>
</evidence>
<comment type="similarity">
    <text evidence="1">Belongs to the DCC1 family.</text>
</comment>
<dbReference type="EMBL" id="HE575320">
    <property type="protein sequence ID" value="CCC91336.1"/>
    <property type="molecule type" value="Genomic_DNA"/>
</dbReference>
<keyword evidence="2" id="KW-0235">DNA replication</keyword>
<proteinExistence type="inferred from homology"/>
<dbReference type="AlphaFoldDB" id="G0UPM5"/>
<protein>
    <submittedName>
        <fullName evidence="3">Uncharacterized protein TCIL3000_7_1420</fullName>
    </submittedName>
</protein>
<gene>
    <name evidence="3" type="ORF">TCIL3000_7_1420</name>
</gene>
<name>G0UPM5_TRYCI</name>
<sequence length="211" mass="23304">MDQLCPSAYPHVVMQSVRAAYGKPLLADIAPRCTADLLLVPKVLQALAASVLLADDEECAPDAGSGKPQTNSANGVRQGEALFPALDFDAFYEAWTNLIPYSLFESGNLPPRSERTQLMKLLHGFVVVVREGSGDNYAGARALWVPSSVLSTELQLRIRQLFEIHPGRWEADELRPYVEPLLDPGLVFEHVIVRFAKEYRAPNRPVTYGSL</sequence>
<accession>G0UPM5</accession>
<reference evidence="3" key="1">
    <citation type="journal article" date="2012" name="Proc. Natl. Acad. Sci. U.S.A.">
        <title>Antigenic diversity is generated by distinct evolutionary mechanisms in African trypanosome species.</title>
        <authorList>
            <person name="Jackson A.P."/>
            <person name="Berry A."/>
            <person name="Aslett M."/>
            <person name="Allison H.C."/>
            <person name="Burton P."/>
            <person name="Vavrova-Anderson J."/>
            <person name="Brown R."/>
            <person name="Browne H."/>
            <person name="Corton N."/>
            <person name="Hauser H."/>
            <person name="Gamble J."/>
            <person name="Gilderthorp R."/>
            <person name="Marcello L."/>
            <person name="McQuillan J."/>
            <person name="Otto T.D."/>
            <person name="Quail M.A."/>
            <person name="Sanders M.J."/>
            <person name="van Tonder A."/>
            <person name="Ginger M.L."/>
            <person name="Field M.C."/>
            <person name="Barry J.D."/>
            <person name="Hertz-Fowler C."/>
            <person name="Berriman M."/>
        </authorList>
    </citation>
    <scope>NUCLEOTIDE SEQUENCE</scope>
    <source>
        <strain evidence="3">IL3000</strain>
    </source>
</reference>
<dbReference type="PANTHER" id="PTHR13395:SF6">
    <property type="entry name" value="SISTER CHROMATID COHESION PROTEIN DCC1"/>
    <property type="match status" value="1"/>
</dbReference>
<dbReference type="GO" id="GO:0031390">
    <property type="term" value="C:Ctf18 RFC-like complex"/>
    <property type="evidence" value="ECO:0007669"/>
    <property type="project" value="InterPro"/>
</dbReference>
<dbReference type="InterPro" id="IPR019128">
    <property type="entry name" value="Dcc1"/>
</dbReference>
<dbReference type="GO" id="GO:0006260">
    <property type="term" value="P:DNA replication"/>
    <property type="evidence" value="ECO:0007669"/>
    <property type="project" value="UniProtKB-KW"/>
</dbReference>
<evidence type="ECO:0000313" key="3">
    <source>
        <dbReference type="EMBL" id="CCC91336.1"/>
    </source>
</evidence>
<dbReference type="GO" id="GO:0000775">
    <property type="term" value="C:chromosome, centromeric region"/>
    <property type="evidence" value="ECO:0007669"/>
    <property type="project" value="TreeGrafter"/>
</dbReference>
<dbReference type="PANTHER" id="PTHR13395">
    <property type="entry name" value="SISTER CHROMATID COHESION PROTEIN DCC1-RELATED"/>
    <property type="match status" value="1"/>
</dbReference>
<dbReference type="GO" id="GO:0000785">
    <property type="term" value="C:chromatin"/>
    <property type="evidence" value="ECO:0007669"/>
    <property type="project" value="TreeGrafter"/>
</dbReference>
<dbReference type="GO" id="GO:0034088">
    <property type="term" value="P:maintenance of mitotic sister chromatid cohesion"/>
    <property type="evidence" value="ECO:0007669"/>
    <property type="project" value="TreeGrafter"/>
</dbReference>
<organism evidence="3">
    <name type="scientific">Trypanosoma congolense (strain IL3000)</name>
    <dbReference type="NCBI Taxonomy" id="1068625"/>
    <lineage>
        <taxon>Eukaryota</taxon>
        <taxon>Discoba</taxon>
        <taxon>Euglenozoa</taxon>
        <taxon>Kinetoplastea</taxon>
        <taxon>Metakinetoplastina</taxon>
        <taxon>Trypanosomatida</taxon>
        <taxon>Trypanosomatidae</taxon>
        <taxon>Trypanosoma</taxon>
        <taxon>Nannomonas</taxon>
    </lineage>
</organism>
<dbReference type="Pfam" id="PF09724">
    <property type="entry name" value="Dcc1"/>
    <property type="match status" value="1"/>
</dbReference>
<dbReference type="VEuPathDB" id="TriTrypDB:TcIL3000_7_1420"/>
<evidence type="ECO:0000256" key="1">
    <source>
        <dbReference type="ARBA" id="ARBA00007017"/>
    </source>
</evidence>